<dbReference type="AlphaFoldDB" id="A0A3E1Q9V8"/>
<feature type="signal peptide" evidence="1">
    <location>
        <begin position="1"/>
        <end position="20"/>
    </location>
</feature>
<dbReference type="Proteomes" id="UP000261082">
    <property type="component" value="Unassembled WGS sequence"/>
</dbReference>
<protein>
    <recommendedName>
        <fullName evidence="4">Fibronectin type-III domain-containing protein</fullName>
    </recommendedName>
</protein>
<evidence type="ECO:0008006" key="4">
    <source>
        <dbReference type="Google" id="ProtNLM"/>
    </source>
</evidence>
<keyword evidence="3" id="KW-1185">Reference proteome</keyword>
<proteinExistence type="predicted"/>
<comment type="caution">
    <text evidence="2">The sequence shown here is derived from an EMBL/GenBank/DDBJ whole genome shotgun (WGS) entry which is preliminary data.</text>
</comment>
<evidence type="ECO:0000313" key="2">
    <source>
        <dbReference type="EMBL" id="RFN58913.1"/>
    </source>
</evidence>
<feature type="chain" id="PRO_5017562828" description="Fibronectin type-III domain-containing protein" evidence="1">
    <location>
        <begin position="21"/>
        <end position="496"/>
    </location>
</feature>
<reference evidence="2 3" key="1">
    <citation type="journal article" date="2007" name="Int. J. Syst. Evol. Microbiol.">
        <title>Marixanthomonas ophiurae gen. nov., sp. nov., a marine bacterium of the family Flavobacteriaceae isolated from a deep-sea brittle star.</title>
        <authorList>
            <person name="Romanenko L.A."/>
            <person name="Uchino M."/>
            <person name="Frolova G.M."/>
            <person name="Mikhailov V.V."/>
        </authorList>
    </citation>
    <scope>NUCLEOTIDE SEQUENCE [LARGE SCALE GENOMIC DNA]</scope>
    <source>
        <strain evidence="2 3">KMM 3046</strain>
    </source>
</reference>
<gene>
    <name evidence="2" type="ORF">DZ858_02185</name>
</gene>
<name>A0A3E1Q9V8_9FLAO</name>
<keyword evidence="1" id="KW-0732">Signal</keyword>
<dbReference type="InterPro" id="IPR036116">
    <property type="entry name" value="FN3_sf"/>
</dbReference>
<dbReference type="InterPro" id="IPR013783">
    <property type="entry name" value="Ig-like_fold"/>
</dbReference>
<dbReference type="EMBL" id="QVID01000001">
    <property type="protein sequence ID" value="RFN58913.1"/>
    <property type="molecule type" value="Genomic_DNA"/>
</dbReference>
<dbReference type="OrthoDB" id="1466733at2"/>
<dbReference type="PROSITE" id="PS51257">
    <property type="entry name" value="PROKAR_LIPOPROTEIN"/>
    <property type="match status" value="1"/>
</dbReference>
<dbReference type="Gene3D" id="2.60.40.10">
    <property type="entry name" value="Immunoglobulins"/>
    <property type="match status" value="1"/>
</dbReference>
<organism evidence="2 3">
    <name type="scientific">Marixanthomonas ophiurae</name>
    <dbReference type="NCBI Taxonomy" id="387659"/>
    <lineage>
        <taxon>Bacteria</taxon>
        <taxon>Pseudomonadati</taxon>
        <taxon>Bacteroidota</taxon>
        <taxon>Flavobacteriia</taxon>
        <taxon>Flavobacteriales</taxon>
        <taxon>Flavobacteriaceae</taxon>
        <taxon>Marixanthomonas</taxon>
    </lineage>
</organism>
<evidence type="ECO:0000313" key="3">
    <source>
        <dbReference type="Proteomes" id="UP000261082"/>
    </source>
</evidence>
<dbReference type="RefSeq" id="WP_117157936.1">
    <property type="nucleotide sequence ID" value="NZ_QVID01000001.1"/>
</dbReference>
<evidence type="ECO:0000256" key="1">
    <source>
        <dbReference type="SAM" id="SignalP"/>
    </source>
</evidence>
<dbReference type="SUPFAM" id="SSF49265">
    <property type="entry name" value="Fibronectin type III"/>
    <property type="match status" value="1"/>
</dbReference>
<accession>A0A3E1Q9V8</accession>
<sequence length="496" mass="52602">MKYLKSTLLALLVVSVFSCSKDDDSPNPGNQAPDSFNLITVPDGSTDVDLNPTFSWEPAIDPDGDAVSYDVYLDTENPPTTAVASNLSDITYIPQDNLNSGDTYYWAVVAKDGNQGETLSNVASFTTVNQSGPIVLSCDSFQRNNADAISLLENGSSDVDYIIDCVASVELDLKIEPGVVIEFADGAGMIIRDDGSLNAIGTQNEPIALSAITKAKGAWKGILSGSESVKNQFDYVNIEYAGDGGLTSNSEPASLILGATAYFRLNNVSIENSLNYGIAATSYNYNVEINNSTITNCSIPIFTNVITAGNISGGNFTGNATDVIRLVSGSGANVMDVSTTWKELGVPYRMASNLVINNGAKFTIEPGVVIEFEDTKGIEIDKLFDEGSAIIAEGTPTNPITFTGVTKVPGAWKAISVRRTTSVQNKIDNVLIEYAGGAGAGGAIEMWVDPVLTVTNTTFKDIDACALYNRYGSTNPNLTESNNTLVNVNGGYMCHD</sequence>